<accession>A0A363UL62</accession>
<evidence type="ECO:0000313" key="8">
    <source>
        <dbReference type="EMBL" id="PWN56172.1"/>
    </source>
</evidence>
<dbReference type="GO" id="GO:0000160">
    <property type="term" value="P:phosphorelay signal transduction system"/>
    <property type="evidence" value="ECO:0007669"/>
    <property type="project" value="InterPro"/>
</dbReference>
<dbReference type="InterPro" id="IPR000700">
    <property type="entry name" value="PAS-assoc_C"/>
</dbReference>
<dbReference type="Gene3D" id="3.40.50.2300">
    <property type="match status" value="1"/>
</dbReference>
<sequence length="520" mass="56407">MRLLLVEDSKFDARLIETFLSMADFPRGLDMSHVVRLSEARAHLAEHSVDCVLLDLGLPDGEGLANIAAITEVAPETAIIVLTGLKNDTIATTALQQGAQDYIVKGDYEDGDALLRTIRYAIERRSKEVKESQAVRRASEDLVRSIVAAVPDGLVTVRDGGVIETVNPAMVRMFGYEASELVGMNIVDLSAEHRRSTVRNLIDGMLAGTLGDSDRGDREGVGLRKSGEEFPLEVSIGRMLSDGEPMLVCAIRDITERKRAEESLEAAREQLLVSEKLASLGGLVAGVAHEINTPIGIGVTAASHLQEQTTDLQEAMLAGGLRRSQLDAYLKTATDSAGILLSNLRRAAELIQGFKQVAVDQSSDELRSFEVRPYLEDVLLSLAPNLRKTPHTLDFECEEGLILSGHPGNWSQIVTNLVMNALLHAFDDDRPGRMSLSVARNGDRVLMTFADDGRGIPADQVKQIFDPFFTTRRGQGGSGLGLHIVYNLATQAMDGRVSCESTPGQGTRFAFDFPYVPGAP</sequence>
<dbReference type="PRINTS" id="PR00344">
    <property type="entry name" value="BCTRLSENSOR"/>
</dbReference>
<dbReference type="InterPro" id="IPR036890">
    <property type="entry name" value="HATPase_C_sf"/>
</dbReference>
<dbReference type="PANTHER" id="PTHR43065:SF47">
    <property type="match status" value="1"/>
</dbReference>
<dbReference type="AlphaFoldDB" id="A0A363UL62"/>
<evidence type="ECO:0000256" key="1">
    <source>
        <dbReference type="ARBA" id="ARBA00000085"/>
    </source>
</evidence>
<feature type="domain" description="PAC" evidence="7">
    <location>
        <begin position="216"/>
        <end position="266"/>
    </location>
</feature>
<dbReference type="SMART" id="SM00387">
    <property type="entry name" value="HATPase_c"/>
    <property type="match status" value="1"/>
</dbReference>
<name>A0A363UL62_9GAMM</name>
<dbReference type="InterPro" id="IPR003594">
    <property type="entry name" value="HATPase_dom"/>
</dbReference>
<dbReference type="InterPro" id="IPR001789">
    <property type="entry name" value="Sig_transdc_resp-reg_receiver"/>
</dbReference>
<dbReference type="PROSITE" id="PS50113">
    <property type="entry name" value="PAC"/>
    <property type="match status" value="1"/>
</dbReference>
<evidence type="ECO:0000313" key="9">
    <source>
        <dbReference type="Proteomes" id="UP000251800"/>
    </source>
</evidence>
<evidence type="ECO:0000259" key="7">
    <source>
        <dbReference type="PROSITE" id="PS50113"/>
    </source>
</evidence>
<dbReference type="Proteomes" id="UP000251800">
    <property type="component" value="Unassembled WGS sequence"/>
</dbReference>
<dbReference type="InterPro" id="IPR005467">
    <property type="entry name" value="His_kinase_dom"/>
</dbReference>
<dbReference type="SUPFAM" id="SSF55874">
    <property type="entry name" value="ATPase domain of HSP90 chaperone/DNA topoisomerase II/histidine kinase"/>
    <property type="match status" value="1"/>
</dbReference>
<proteinExistence type="predicted"/>
<dbReference type="PROSITE" id="PS50109">
    <property type="entry name" value="HIS_KIN"/>
    <property type="match status" value="1"/>
</dbReference>
<evidence type="ECO:0000259" key="5">
    <source>
        <dbReference type="PROSITE" id="PS50110"/>
    </source>
</evidence>
<comment type="caution">
    <text evidence="8">The sequence shown here is derived from an EMBL/GenBank/DDBJ whole genome shotgun (WGS) entry which is preliminary data.</text>
</comment>
<evidence type="ECO:0000259" key="6">
    <source>
        <dbReference type="PROSITE" id="PS50112"/>
    </source>
</evidence>
<dbReference type="InterPro" id="IPR004358">
    <property type="entry name" value="Sig_transdc_His_kin-like_C"/>
</dbReference>
<dbReference type="InterPro" id="IPR000014">
    <property type="entry name" value="PAS"/>
</dbReference>
<evidence type="ECO:0000256" key="3">
    <source>
        <dbReference type="PROSITE-ProRule" id="PRU00169"/>
    </source>
</evidence>
<dbReference type="Pfam" id="PF13426">
    <property type="entry name" value="PAS_9"/>
    <property type="match status" value="1"/>
</dbReference>
<comment type="catalytic activity">
    <reaction evidence="1">
        <text>ATP + protein L-histidine = ADP + protein N-phospho-L-histidine.</text>
        <dbReference type="EC" id="2.7.13.3"/>
    </reaction>
</comment>
<dbReference type="PROSITE" id="PS50110">
    <property type="entry name" value="RESPONSE_REGULATORY"/>
    <property type="match status" value="1"/>
</dbReference>
<dbReference type="InterPro" id="IPR035965">
    <property type="entry name" value="PAS-like_dom_sf"/>
</dbReference>
<dbReference type="Gene3D" id="1.10.287.130">
    <property type="match status" value="1"/>
</dbReference>
<dbReference type="Pfam" id="PF00072">
    <property type="entry name" value="Response_reg"/>
    <property type="match status" value="1"/>
</dbReference>
<dbReference type="Gene3D" id="3.30.450.20">
    <property type="entry name" value="PAS domain"/>
    <property type="match status" value="1"/>
</dbReference>
<dbReference type="SUPFAM" id="SSF55785">
    <property type="entry name" value="PYP-like sensor domain (PAS domain)"/>
    <property type="match status" value="1"/>
</dbReference>
<dbReference type="PANTHER" id="PTHR43065">
    <property type="entry name" value="SENSOR HISTIDINE KINASE"/>
    <property type="match status" value="1"/>
</dbReference>
<dbReference type="PROSITE" id="PS50112">
    <property type="entry name" value="PAS"/>
    <property type="match status" value="1"/>
</dbReference>
<evidence type="ECO:0000256" key="2">
    <source>
        <dbReference type="ARBA" id="ARBA00012438"/>
    </source>
</evidence>
<keyword evidence="9" id="KW-1185">Reference proteome</keyword>
<feature type="domain" description="Response regulatory" evidence="5">
    <location>
        <begin position="2"/>
        <end position="120"/>
    </location>
</feature>
<dbReference type="Pfam" id="PF02518">
    <property type="entry name" value="HATPase_c"/>
    <property type="match status" value="1"/>
</dbReference>
<dbReference type="EMBL" id="QEQK01000006">
    <property type="protein sequence ID" value="PWN56172.1"/>
    <property type="molecule type" value="Genomic_DNA"/>
</dbReference>
<dbReference type="EC" id="2.7.13.3" evidence="2"/>
<gene>
    <name evidence="8" type="ORF">DEH80_07815</name>
</gene>
<dbReference type="GO" id="GO:0004673">
    <property type="term" value="F:protein histidine kinase activity"/>
    <property type="evidence" value="ECO:0007669"/>
    <property type="project" value="UniProtKB-EC"/>
</dbReference>
<dbReference type="InterPro" id="IPR011006">
    <property type="entry name" value="CheY-like_superfamily"/>
</dbReference>
<dbReference type="CDD" id="cd00075">
    <property type="entry name" value="HATPase"/>
    <property type="match status" value="1"/>
</dbReference>
<protein>
    <recommendedName>
        <fullName evidence="2">histidine kinase</fullName>
        <ecNumber evidence="2">2.7.13.3</ecNumber>
    </recommendedName>
</protein>
<dbReference type="CDD" id="cd00130">
    <property type="entry name" value="PAS"/>
    <property type="match status" value="1"/>
</dbReference>
<reference evidence="8 9" key="1">
    <citation type="submission" date="2018-05" db="EMBL/GenBank/DDBJ databases">
        <title>Abyssibacter profundi OUC007T gen. nov., sp. nov, a marine bacterium isolated from seawater of the Mariana Trench.</title>
        <authorList>
            <person name="Zhou S."/>
        </authorList>
    </citation>
    <scope>NUCLEOTIDE SEQUENCE [LARGE SCALE GENOMIC DNA]</scope>
    <source>
        <strain evidence="8 9">OUC007</strain>
    </source>
</reference>
<feature type="domain" description="Histidine kinase" evidence="4">
    <location>
        <begin position="286"/>
        <end position="517"/>
    </location>
</feature>
<dbReference type="NCBIfam" id="TIGR00229">
    <property type="entry name" value="sensory_box"/>
    <property type="match status" value="1"/>
</dbReference>
<keyword evidence="3" id="KW-0597">Phosphoprotein</keyword>
<feature type="domain" description="PAS" evidence="6">
    <location>
        <begin position="139"/>
        <end position="209"/>
    </location>
</feature>
<evidence type="ECO:0000259" key="4">
    <source>
        <dbReference type="PROSITE" id="PS50109"/>
    </source>
</evidence>
<dbReference type="SMART" id="SM00448">
    <property type="entry name" value="REC"/>
    <property type="match status" value="1"/>
</dbReference>
<feature type="modified residue" description="4-aspartylphosphate" evidence="3">
    <location>
        <position position="55"/>
    </location>
</feature>
<organism evidence="8 9">
    <name type="scientific">Abyssibacter profundi</name>
    <dbReference type="NCBI Taxonomy" id="2182787"/>
    <lineage>
        <taxon>Bacteria</taxon>
        <taxon>Pseudomonadati</taxon>
        <taxon>Pseudomonadota</taxon>
        <taxon>Gammaproteobacteria</taxon>
        <taxon>Chromatiales</taxon>
        <taxon>Oceanococcaceae</taxon>
        <taxon>Abyssibacter</taxon>
    </lineage>
</organism>
<dbReference type="SUPFAM" id="SSF52172">
    <property type="entry name" value="CheY-like"/>
    <property type="match status" value="1"/>
</dbReference>
<dbReference type="Gene3D" id="3.30.565.10">
    <property type="entry name" value="Histidine kinase-like ATPase, C-terminal domain"/>
    <property type="match status" value="1"/>
</dbReference>
<dbReference type="SMART" id="SM00091">
    <property type="entry name" value="PAS"/>
    <property type="match status" value="1"/>
</dbReference>